<sequence>MRLKIKQLVDATNVIDHAYFVKSRSMAVKPNIVVLLYALANDDTLSQSKLHNDWLLPLSTINTIVKECRNNGYIILSPIPGKRRECYLRFTQKGREFADALLAEIHQAEEKAMRETIERFSPEFTQALDFYAKTFHTALNHESGKNDQKS</sequence>
<dbReference type="SUPFAM" id="SSF46785">
    <property type="entry name" value="Winged helix' DNA-binding domain"/>
    <property type="match status" value="1"/>
</dbReference>
<accession>A0A645I1Y8</accession>
<comment type="caution">
    <text evidence="1">The sequence shown here is derived from an EMBL/GenBank/DDBJ whole genome shotgun (WGS) entry which is preliminary data.</text>
</comment>
<dbReference type="EMBL" id="VSSQ01103555">
    <property type="protein sequence ID" value="MPN44429.1"/>
    <property type="molecule type" value="Genomic_DNA"/>
</dbReference>
<dbReference type="AlphaFoldDB" id="A0A645I1Y8"/>
<evidence type="ECO:0000313" key="1">
    <source>
        <dbReference type="EMBL" id="MPN44429.1"/>
    </source>
</evidence>
<dbReference type="InterPro" id="IPR036390">
    <property type="entry name" value="WH_DNA-bd_sf"/>
</dbReference>
<reference evidence="1" key="1">
    <citation type="submission" date="2019-08" db="EMBL/GenBank/DDBJ databases">
        <authorList>
            <person name="Kucharzyk K."/>
            <person name="Murdoch R.W."/>
            <person name="Higgins S."/>
            <person name="Loffler F."/>
        </authorList>
    </citation>
    <scope>NUCLEOTIDE SEQUENCE</scope>
</reference>
<dbReference type="InterPro" id="IPR036388">
    <property type="entry name" value="WH-like_DNA-bd_sf"/>
</dbReference>
<name>A0A645I1Y8_9ZZZZ</name>
<proteinExistence type="predicted"/>
<gene>
    <name evidence="1" type="ORF">SDC9_191994</name>
</gene>
<dbReference type="Gene3D" id="1.10.10.10">
    <property type="entry name" value="Winged helix-like DNA-binding domain superfamily/Winged helix DNA-binding domain"/>
    <property type="match status" value="1"/>
</dbReference>
<protein>
    <recommendedName>
        <fullName evidence="2">HTH marR-type domain-containing protein</fullName>
    </recommendedName>
</protein>
<evidence type="ECO:0008006" key="2">
    <source>
        <dbReference type="Google" id="ProtNLM"/>
    </source>
</evidence>
<organism evidence="1">
    <name type="scientific">bioreactor metagenome</name>
    <dbReference type="NCBI Taxonomy" id="1076179"/>
    <lineage>
        <taxon>unclassified sequences</taxon>
        <taxon>metagenomes</taxon>
        <taxon>ecological metagenomes</taxon>
    </lineage>
</organism>